<organism evidence="1 2">
    <name type="scientific">Nonlabens tegetincola</name>
    <dbReference type="NCBI Taxonomy" id="323273"/>
    <lineage>
        <taxon>Bacteria</taxon>
        <taxon>Pseudomonadati</taxon>
        <taxon>Bacteroidota</taxon>
        <taxon>Flavobacteriia</taxon>
        <taxon>Flavobacteriales</taxon>
        <taxon>Flavobacteriaceae</taxon>
        <taxon>Nonlabens</taxon>
    </lineage>
</organism>
<evidence type="ECO:0000313" key="1">
    <source>
        <dbReference type="EMBL" id="GAK95914.1"/>
    </source>
</evidence>
<comment type="caution">
    <text evidence="1">The sequence shown here is derived from an EMBL/GenBank/DDBJ whole genome shotgun (WGS) entry which is preliminary data.</text>
</comment>
<name>A0A090PYI2_9FLAO</name>
<dbReference type="eggNOG" id="ENOG502ZBS7">
    <property type="taxonomic scope" value="Bacteria"/>
</dbReference>
<proteinExistence type="predicted"/>
<evidence type="ECO:0008006" key="3">
    <source>
        <dbReference type="Google" id="ProtNLM"/>
    </source>
</evidence>
<dbReference type="EMBL" id="BBML01000001">
    <property type="protein sequence ID" value="GAK95914.1"/>
    <property type="molecule type" value="Genomic_DNA"/>
</dbReference>
<sequence length="204" mass="23298">MVFISGYSIQAQRYTPINYLGIGVEATSYRLDIDDLTVDSNLGYKFVLETRGQIRDDFDFIYSLGVYNHNFSTRELLTNQEIEFSQLGAELNFLFAWKIAQSNHFSIELGPSLLFNGDYKLKDESAFENSQIGSLSNTITVSEFQKNNPFNVNGVIGFSTGVTHFRLMAHYHYGFLNNLSGQDNLGNDLEGKARFYTFGLRFYF</sequence>
<gene>
    <name evidence="1" type="ORF">JCM19294_2696</name>
</gene>
<keyword evidence="2" id="KW-1185">Reference proteome</keyword>
<evidence type="ECO:0000313" key="2">
    <source>
        <dbReference type="Proteomes" id="UP000029221"/>
    </source>
</evidence>
<protein>
    <recommendedName>
        <fullName evidence="3">Outer membrane protein beta-barrel domain-containing protein</fullName>
    </recommendedName>
</protein>
<dbReference type="Proteomes" id="UP000029221">
    <property type="component" value="Unassembled WGS sequence"/>
</dbReference>
<dbReference type="AlphaFoldDB" id="A0A090PYI2"/>
<accession>A0A090PYI2</accession>
<reference evidence="1" key="1">
    <citation type="journal article" date="2014" name="Genome Announc.">
        <title>Draft Genome Sequences of Marine Flavobacterium Nonlabens Strains NR17, NR24, NR27, NR32, NR33, and Ara13.</title>
        <authorList>
            <person name="Nakanishi M."/>
            <person name="Meirelles P."/>
            <person name="Suzuki R."/>
            <person name="Takatani N."/>
            <person name="Mino S."/>
            <person name="Suda W."/>
            <person name="Oshima K."/>
            <person name="Hattori M."/>
            <person name="Ohkuma M."/>
            <person name="Hosokawa M."/>
            <person name="Miyashita K."/>
            <person name="Thompson F.L."/>
            <person name="Niwa A."/>
            <person name="Sawabe T."/>
            <person name="Sawabe T."/>
        </authorList>
    </citation>
    <scope>NUCLEOTIDE SEQUENCE [LARGE SCALE GENOMIC DNA]</scope>
    <source>
        <strain evidence="1">JCM 19294</strain>
    </source>
</reference>